<dbReference type="EMBL" id="BMXI01000003">
    <property type="protein sequence ID" value="GHC45173.1"/>
    <property type="molecule type" value="Genomic_DNA"/>
</dbReference>
<evidence type="ECO:0000313" key="1">
    <source>
        <dbReference type="EMBL" id="GHC45173.1"/>
    </source>
</evidence>
<name>A0A918TFB1_9BACT</name>
<organism evidence="1 2">
    <name type="scientific">Roseibacillus persicicus</name>
    <dbReference type="NCBI Taxonomy" id="454148"/>
    <lineage>
        <taxon>Bacteria</taxon>
        <taxon>Pseudomonadati</taxon>
        <taxon>Verrucomicrobiota</taxon>
        <taxon>Verrucomicrobiia</taxon>
        <taxon>Verrucomicrobiales</taxon>
        <taxon>Verrucomicrobiaceae</taxon>
        <taxon>Roseibacillus</taxon>
    </lineage>
</organism>
<sequence>MALILTGPGEKKLSIEAFWLGKVRFFEEIRPEYGEEPMTRHAPEVSVGESRFFDEGDVLWDLKAHYEAEGISAEWLVYNETTGYLVAKAEEHALGALELRHFPWDHPKNMILEFALFEVADSRSHWVDWSKYWQGAGKKLLFEEQIRCRSGETSEQSFASGGGCAVHVDCQQVLWGDLSAVDVRLRLEVEGDAKSFTQVIALSLPLGKEQFFEWGGLGEGKTWVAKITPTARLVGGPSLSEWHLGKELTIGVLEKSPFRWGFQRLRPDGEHQLVMWRVYDGFIDDITLDEEDPFASDGGEKEPKYSVLTPRKVPKALRTYFPREQWRDVSQAFEDSGLEFGNGDAAYLGSLNEIVVVRHRDEGQLDLVDQILMVMDGDPPSSIRLHAALLCNREGKRNLVAEIGQACPPGELVESSWKSDGKDWKLETQGTLGAGGQFVDARIYSAYEQEGVKQELNTGFTYAPGHPQEFILHKTAEESWILRLEIVRVDSAGETFEDWQP</sequence>
<evidence type="ECO:0000313" key="2">
    <source>
        <dbReference type="Proteomes" id="UP000644507"/>
    </source>
</evidence>
<protein>
    <submittedName>
        <fullName evidence="1">Uncharacterized protein</fullName>
    </submittedName>
</protein>
<gene>
    <name evidence="1" type="ORF">GCM10007100_08040</name>
</gene>
<proteinExistence type="predicted"/>
<dbReference type="Proteomes" id="UP000644507">
    <property type="component" value="Unassembled WGS sequence"/>
</dbReference>
<accession>A0A918TFB1</accession>
<dbReference type="AlphaFoldDB" id="A0A918TFB1"/>
<comment type="caution">
    <text evidence="1">The sequence shown here is derived from an EMBL/GenBank/DDBJ whole genome shotgun (WGS) entry which is preliminary data.</text>
</comment>
<keyword evidence="2" id="KW-1185">Reference proteome</keyword>
<reference evidence="1" key="2">
    <citation type="submission" date="2020-09" db="EMBL/GenBank/DDBJ databases">
        <authorList>
            <person name="Sun Q."/>
            <person name="Kim S."/>
        </authorList>
    </citation>
    <scope>NUCLEOTIDE SEQUENCE</scope>
    <source>
        <strain evidence="1">KCTC 12988</strain>
    </source>
</reference>
<reference evidence="1" key="1">
    <citation type="journal article" date="2014" name="Int. J. Syst. Evol. Microbiol.">
        <title>Complete genome sequence of Corynebacterium casei LMG S-19264T (=DSM 44701T), isolated from a smear-ripened cheese.</title>
        <authorList>
            <consortium name="US DOE Joint Genome Institute (JGI-PGF)"/>
            <person name="Walter F."/>
            <person name="Albersmeier A."/>
            <person name="Kalinowski J."/>
            <person name="Ruckert C."/>
        </authorList>
    </citation>
    <scope>NUCLEOTIDE SEQUENCE</scope>
    <source>
        <strain evidence="1">KCTC 12988</strain>
    </source>
</reference>